<accession>A0ABV6VMX9</accession>
<dbReference type="EMBL" id="JBHFAB010000001">
    <property type="protein sequence ID" value="MFC1415043.1"/>
    <property type="molecule type" value="Genomic_DNA"/>
</dbReference>
<organism evidence="2 3">
    <name type="scientific">Streptacidiphilus cavernicola</name>
    <dbReference type="NCBI Taxonomy" id="3342716"/>
    <lineage>
        <taxon>Bacteria</taxon>
        <taxon>Bacillati</taxon>
        <taxon>Actinomycetota</taxon>
        <taxon>Actinomycetes</taxon>
        <taxon>Kitasatosporales</taxon>
        <taxon>Streptomycetaceae</taxon>
        <taxon>Streptacidiphilus</taxon>
    </lineage>
</organism>
<evidence type="ECO:0000313" key="2">
    <source>
        <dbReference type="EMBL" id="MFC1415043.1"/>
    </source>
</evidence>
<sequence length="73" mass="8765">MSIEIKRWLLAPRTSWQAWHMSRRKENRDFDAAWRRSRVLLCPDEIEFRDHGHQPPSNPTVITGVNESRRHSD</sequence>
<evidence type="ECO:0000313" key="3">
    <source>
        <dbReference type="Proteomes" id="UP001592531"/>
    </source>
</evidence>
<protein>
    <submittedName>
        <fullName evidence="2">Uncharacterized protein</fullName>
    </submittedName>
</protein>
<name>A0ABV6VMX9_9ACTN</name>
<evidence type="ECO:0000256" key="1">
    <source>
        <dbReference type="SAM" id="MobiDB-lite"/>
    </source>
</evidence>
<keyword evidence="3" id="KW-1185">Reference proteome</keyword>
<dbReference type="RefSeq" id="WP_380530077.1">
    <property type="nucleotide sequence ID" value="NZ_JBHFAB010000001.1"/>
</dbReference>
<gene>
    <name evidence="2" type="ORF">ACEZDE_00040</name>
</gene>
<feature type="region of interest" description="Disordered" evidence="1">
    <location>
        <begin position="48"/>
        <end position="73"/>
    </location>
</feature>
<reference evidence="2 3" key="1">
    <citation type="submission" date="2024-09" db="EMBL/GenBank/DDBJ databases">
        <authorList>
            <person name="Lee S.D."/>
        </authorList>
    </citation>
    <scope>NUCLEOTIDE SEQUENCE [LARGE SCALE GENOMIC DNA]</scope>
    <source>
        <strain evidence="2 3">N8-3</strain>
    </source>
</reference>
<proteinExistence type="predicted"/>
<dbReference type="Proteomes" id="UP001592531">
    <property type="component" value="Unassembled WGS sequence"/>
</dbReference>
<comment type="caution">
    <text evidence="2">The sequence shown here is derived from an EMBL/GenBank/DDBJ whole genome shotgun (WGS) entry which is preliminary data.</text>
</comment>